<name>A0A813TB57_9BILA</name>
<keyword evidence="3" id="KW-1185">Reference proteome</keyword>
<dbReference type="Proteomes" id="UP000663879">
    <property type="component" value="Unassembled WGS sequence"/>
</dbReference>
<accession>A0A813TB57</accession>
<dbReference type="OrthoDB" id="10366082at2759"/>
<gene>
    <name evidence="2" type="ORF">OXX778_LOCUS6763</name>
</gene>
<evidence type="ECO:0000256" key="1">
    <source>
        <dbReference type="SAM" id="MobiDB-lite"/>
    </source>
</evidence>
<feature type="compositionally biased region" description="Polar residues" evidence="1">
    <location>
        <begin position="92"/>
        <end position="110"/>
    </location>
</feature>
<dbReference type="AlphaFoldDB" id="A0A813TB57"/>
<dbReference type="EMBL" id="CAJNOC010000821">
    <property type="protein sequence ID" value="CAF0806840.1"/>
    <property type="molecule type" value="Genomic_DNA"/>
</dbReference>
<comment type="caution">
    <text evidence="2">The sequence shown here is derived from an EMBL/GenBank/DDBJ whole genome shotgun (WGS) entry which is preliminary data.</text>
</comment>
<sequence length="179" mass="20012">MFFIGNPSYVLMPSENGSYYYAIPNQASYPPAQGAFLNQPIAFSMPSISVPNQFVQLPGTSSASVLTSNFNQSSQTTVISSSNDMNPPRTLPVQNRPFTSRTESMQSSLNNSIRRTKSGYISKNRGVKRPVEINLHKSCPGCLKLWRKCQCSNIKNRPDPKPYCKFIPPRMQRKQNAAN</sequence>
<organism evidence="2 3">
    <name type="scientific">Brachionus calyciflorus</name>
    <dbReference type="NCBI Taxonomy" id="104777"/>
    <lineage>
        <taxon>Eukaryota</taxon>
        <taxon>Metazoa</taxon>
        <taxon>Spiralia</taxon>
        <taxon>Gnathifera</taxon>
        <taxon>Rotifera</taxon>
        <taxon>Eurotatoria</taxon>
        <taxon>Monogononta</taxon>
        <taxon>Pseudotrocha</taxon>
        <taxon>Ploima</taxon>
        <taxon>Brachionidae</taxon>
        <taxon>Brachionus</taxon>
    </lineage>
</organism>
<evidence type="ECO:0000313" key="3">
    <source>
        <dbReference type="Proteomes" id="UP000663879"/>
    </source>
</evidence>
<protein>
    <submittedName>
        <fullName evidence="2">Uncharacterized protein</fullName>
    </submittedName>
</protein>
<proteinExistence type="predicted"/>
<evidence type="ECO:0000313" key="2">
    <source>
        <dbReference type="EMBL" id="CAF0806840.1"/>
    </source>
</evidence>
<reference evidence="2" key="1">
    <citation type="submission" date="2021-02" db="EMBL/GenBank/DDBJ databases">
        <authorList>
            <person name="Nowell W R."/>
        </authorList>
    </citation>
    <scope>NUCLEOTIDE SEQUENCE</scope>
    <source>
        <strain evidence="2">Ploen Becks lab</strain>
    </source>
</reference>
<feature type="region of interest" description="Disordered" evidence="1">
    <location>
        <begin position="77"/>
        <end position="110"/>
    </location>
</feature>